<evidence type="ECO:0000259" key="1">
    <source>
        <dbReference type="Pfam" id="PF13649"/>
    </source>
</evidence>
<organism evidence="2 3">
    <name type="scientific">Marilutibacter maris</name>
    <dbReference type="NCBI Taxonomy" id="1605891"/>
    <lineage>
        <taxon>Bacteria</taxon>
        <taxon>Pseudomonadati</taxon>
        <taxon>Pseudomonadota</taxon>
        <taxon>Gammaproteobacteria</taxon>
        <taxon>Lysobacterales</taxon>
        <taxon>Lysobacteraceae</taxon>
        <taxon>Marilutibacter</taxon>
    </lineage>
</organism>
<dbReference type="KEGG" id="lmb:C9I47_1865"/>
<proteinExistence type="predicted"/>
<dbReference type="EMBL" id="CP029843">
    <property type="protein sequence ID" value="AWV07554.1"/>
    <property type="molecule type" value="Genomic_DNA"/>
</dbReference>
<dbReference type="InterPro" id="IPR041698">
    <property type="entry name" value="Methyltransf_25"/>
</dbReference>
<evidence type="ECO:0000313" key="2">
    <source>
        <dbReference type="EMBL" id="AWV07554.1"/>
    </source>
</evidence>
<dbReference type="OrthoDB" id="9777638at2"/>
<name>A0A2U9T9J7_9GAMM</name>
<accession>A0A2U9T9J7</accession>
<dbReference type="Gene3D" id="3.40.50.150">
    <property type="entry name" value="Vaccinia Virus protein VP39"/>
    <property type="match status" value="1"/>
</dbReference>
<protein>
    <recommendedName>
        <fullName evidence="1">Methyltransferase domain-containing protein</fullName>
    </recommendedName>
</protein>
<dbReference type="Pfam" id="PF13649">
    <property type="entry name" value="Methyltransf_25"/>
    <property type="match status" value="1"/>
</dbReference>
<dbReference type="CDD" id="cd02440">
    <property type="entry name" value="AdoMet_MTases"/>
    <property type="match status" value="1"/>
</dbReference>
<gene>
    <name evidence="2" type="ORF">C9I47_1865</name>
</gene>
<evidence type="ECO:0000313" key="3">
    <source>
        <dbReference type="Proteomes" id="UP000249447"/>
    </source>
</evidence>
<dbReference type="AlphaFoldDB" id="A0A2U9T9J7"/>
<keyword evidence="3" id="KW-1185">Reference proteome</keyword>
<dbReference type="Proteomes" id="UP000249447">
    <property type="component" value="Chromosome"/>
</dbReference>
<sequence length="285" mass="30315">MNPPSSAPTPDEEGPGPQWDRVAAGWKTWWPTIERAAQCVSERMLDLADVATGQRVLDIATGIGEPALLAARRVGPAGGVVATDVSSRMLEIARERAALAGMSNVDFGLADAAQMDFPEGGFDAVLCRWGVTYLPDPPNALAAIRRTLVPGGAFATAVWAEADSRPLADLAQAVARDMFDLPAPQAQAPSRAGSVEDALAKAMIHAGFADVRTERLGLTLEWACADACTQYVLDVSPDLVALFLDRSSAQRAEYRHRLADRLGPYLAADGRVRIPNLTVCAAGRR</sequence>
<reference evidence="2 3" key="1">
    <citation type="submission" date="2018-05" db="EMBL/GenBank/DDBJ databases">
        <title>The complete genome of Lysobacter maris HZ9B, a marine bacterium antagonistic against terrestrial plant pathogens.</title>
        <authorList>
            <person name="Zhang X.-Q."/>
        </authorList>
    </citation>
    <scope>NUCLEOTIDE SEQUENCE [LARGE SCALE GENOMIC DNA]</scope>
    <source>
        <strain evidence="2 3">HZ9B</strain>
    </source>
</reference>
<dbReference type="RefSeq" id="WP_111266650.1">
    <property type="nucleotide sequence ID" value="NZ_CP029843.1"/>
</dbReference>
<dbReference type="SUPFAM" id="SSF53335">
    <property type="entry name" value="S-adenosyl-L-methionine-dependent methyltransferases"/>
    <property type="match status" value="1"/>
</dbReference>
<dbReference type="PANTHER" id="PTHR43591:SF24">
    <property type="entry name" value="2-METHOXY-6-POLYPRENYL-1,4-BENZOQUINOL METHYLASE, MITOCHONDRIAL"/>
    <property type="match status" value="1"/>
</dbReference>
<feature type="domain" description="Methyltransferase" evidence="1">
    <location>
        <begin position="56"/>
        <end position="152"/>
    </location>
</feature>
<dbReference type="GO" id="GO:0008168">
    <property type="term" value="F:methyltransferase activity"/>
    <property type="evidence" value="ECO:0007669"/>
    <property type="project" value="TreeGrafter"/>
</dbReference>
<dbReference type="InterPro" id="IPR029063">
    <property type="entry name" value="SAM-dependent_MTases_sf"/>
</dbReference>
<dbReference type="PANTHER" id="PTHR43591">
    <property type="entry name" value="METHYLTRANSFERASE"/>
    <property type="match status" value="1"/>
</dbReference>